<feature type="domain" description="Cytochrome c" evidence="6">
    <location>
        <begin position="375"/>
        <end position="458"/>
    </location>
</feature>
<keyword evidence="3" id="KW-0479">Metal-binding</keyword>
<dbReference type="GO" id="GO:0020037">
    <property type="term" value="F:heme binding"/>
    <property type="evidence" value="ECO:0007669"/>
    <property type="project" value="InterPro"/>
</dbReference>
<protein>
    <recommendedName>
        <fullName evidence="6">Cytochrome c domain-containing protein</fullName>
    </recommendedName>
</protein>
<evidence type="ECO:0000259" key="6">
    <source>
        <dbReference type="PROSITE" id="PS51007"/>
    </source>
</evidence>
<dbReference type="SUPFAM" id="SSF46626">
    <property type="entry name" value="Cytochrome c"/>
    <property type="match status" value="3"/>
</dbReference>
<evidence type="ECO:0000256" key="2">
    <source>
        <dbReference type="ARBA" id="ARBA00022617"/>
    </source>
</evidence>
<name>A0A381X5S8_9ZZZZ</name>
<dbReference type="Pfam" id="PF00034">
    <property type="entry name" value="Cytochrom_C"/>
    <property type="match status" value="1"/>
</dbReference>
<dbReference type="InterPro" id="IPR009056">
    <property type="entry name" value="Cyt_c-like_dom"/>
</dbReference>
<dbReference type="SUPFAM" id="SSF56988">
    <property type="entry name" value="Anthrax protective antigen"/>
    <property type="match status" value="1"/>
</dbReference>
<dbReference type="Gene3D" id="1.10.760.10">
    <property type="entry name" value="Cytochrome c-like domain"/>
    <property type="match status" value="3"/>
</dbReference>
<sequence>RVSDGRKGHDKLYASEVLLSDDGKSVFLKIPDMKPVMQMEIKYNLKSRDGEWISQFIHHTVHVLGDASALSDRGFSKDDLTSITNLPSNMGLGRSEMEFRDQGLEPGLALTVNSLKSGEKIVDVRRSRLASLHIPMVETPSPFMESGAFNLVWEGFLYSDFTRDVTIAADYEGFLNVAINGLEILSGGSYRKAGYKKLVSIKSEPIKLVSGLNPIKITLASPENITYMGDPIDPIDVGLRLFWESSTFSREPIPPNALWFSPISAGIDRFSKIHEGRELFASHKCISCHLPSEELLSREIMPELLWKAPSLDDIGNRVKPEWLSKWIENPALISPDSKMPVVIHGDFPEGTINHISAYLLSLSDSSGAMNRMIRGDPVRGSLIFQALGCIGCHSNPGEKTNDQFQRVSLDYAHAKWQPEALKDFILNPARYHASSKMPNFQLDENQAKDLTAYIISENRVSLDYKSSFLGGNVDLGKELLVSSGCLNCHSMNVEFSNSYKAPSLQYLEKGDWSKGCLSVSEEAFGQAPRFNFTKEERGSLQAFGKVGFNNLYRKVSSLAAERQLISLRCIACHTIDNVEDTWSKVMAESEKLISNDELGRALGIEQIWDYQGRPDLTWLGGKLNIEWMHDFIAGRIPDKPRGGLIAKMPAFSAHARSVSRGLAMMHGIDPEAVIKAAIISPEAVQIGDKLIKTEGGFACVTCHGIGNQPARGGVLIESINFNKVTDRLRNEYYHRFMMNPQRIIEDTMMPRYTDDSGKTFLTNHYGGDAQKQFEAIWEKLKSIHTSDLGSVN</sequence>
<proteinExistence type="predicted"/>
<dbReference type="PANTHER" id="PTHR33751">
    <property type="entry name" value="CBB3-TYPE CYTOCHROME C OXIDASE SUBUNIT FIXP"/>
    <property type="match status" value="1"/>
</dbReference>
<evidence type="ECO:0000256" key="5">
    <source>
        <dbReference type="ARBA" id="ARBA00023004"/>
    </source>
</evidence>
<keyword evidence="1" id="KW-0813">Transport</keyword>
<feature type="non-terminal residue" evidence="7">
    <location>
        <position position="1"/>
    </location>
</feature>
<dbReference type="PROSITE" id="PS51007">
    <property type="entry name" value="CYTC"/>
    <property type="match status" value="2"/>
</dbReference>
<keyword evidence="5" id="KW-0408">Iron</keyword>
<organism evidence="7">
    <name type="scientific">marine metagenome</name>
    <dbReference type="NCBI Taxonomy" id="408172"/>
    <lineage>
        <taxon>unclassified sequences</taxon>
        <taxon>metagenomes</taxon>
        <taxon>ecological metagenomes</taxon>
    </lineage>
</organism>
<keyword evidence="4" id="KW-0249">Electron transport</keyword>
<gene>
    <name evidence="7" type="ORF">METZ01_LOCUS112766</name>
</gene>
<accession>A0A381X5S8</accession>
<keyword evidence="2" id="KW-0349">Heme</keyword>
<dbReference type="SUPFAM" id="SSF48695">
    <property type="entry name" value="Multiheme cytochromes"/>
    <property type="match status" value="1"/>
</dbReference>
<dbReference type="PANTHER" id="PTHR33751:SF9">
    <property type="entry name" value="CYTOCHROME C4"/>
    <property type="match status" value="1"/>
</dbReference>
<dbReference type="InterPro" id="IPR036280">
    <property type="entry name" value="Multihaem_cyt_sf"/>
</dbReference>
<dbReference type="InterPro" id="IPR036909">
    <property type="entry name" value="Cyt_c-like_dom_sf"/>
</dbReference>
<reference evidence="7" key="1">
    <citation type="submission" date="2018-05" db="EMBL/GenBank/DDBJ databases">
        <authorList>
            <person name="Lanie J.A."/>
            <person name="Ng W.-L."/>
            <person name="Kazmierczak K.M."/>
            <person name="Andrzejewski T.M."/>
            <person name="Davidsen T.M."/>
            <person name="Wayne K.J."/>
            <person name="Tettelin H."/>
            <person name="Glass J.I."/>
            <person name="Rusch D."/>
            <person name="Podicherti R."/>
            <person name="Tsui H.-C.T."/>
            <person name="Winkler M.E."/>
        </authorList>
    </citation>
    <scope>NUCLEOTIDE SEQUENCE</scope>
</reference>
<evidence type="ECO:0000256" key="4">
    <source>
        <dbReference type="ARBA" id="ARBA00022982"/>
    </source>
</evidence>
<dbReference type="GO" id="GO:0046872">
    <property type="term" value="F:metal ion binding"/>
    <property type="evidence" value="ECO:0007669"/>
    <property type="project" value="UniProtKB-KW"/>
</dbReference>
<evidence type="ECO:0000256" key="3">
    <source>
        <dbReference type="ARBA" id="ARBA00022723"/>
    </source>
</evidence>
<dbReference type="EMBL" id="UINC01013966">
    <property type="protein sequence ID" value="SVA59912.1"/>
    <property type="molecule type" value="Genomic_DNA"/>
</dbReference>
<dbReference type="GO" id="GO:0009055">
    <property type="term" value="F:electron transfer activity"/>
    <property type="evidence" value="ECO:0007669"/>
    <property type="project" value="InterPro"/>
</dbReference>
<evidence type="ECO:0000256" key="1">
    <source>
        <dbReference type="ARBA" id="ARBA00022448"/>
    </source>
</evidence>
<evidence type="ECO:0000313" key="7">
    <source>
        <dbReference type="EMBL" id="SVA59912.1"/>
    </source>
</evidence>
<dbReference type="AlphaFoldDB" id="A0A381X5S8"/>
<feature type="domain" description="Cytochrome c" evidence="6">
    <location>
        <begin position="271"/>
        <end position="363"/>
    </location>
</feature>
<dbReference type="InterPro" id="IPR050597">
    <property type="entry name" value="Cytochrome_c_Oxidase_Subunit"/>
</dbReference>